<gene>
    <name evidence="6" type="ORF">C6Y45_06105</name>
</gene>
<comment type="caution">
    <text evidence="6">The sequence shown here is derived from an EMBL/GenBank/DDBJ whole genome shotgun (WGS) entry which is preliminary data.</text>
</comment>
<keyword evidence="7" id="KW-1185">Reference proteome</keyword>
<feature type="domain" description="SH3b" evidence="5">
    <location>
        <begin position="842"/>
        <end position="910"/>
    </location>
</feature>
<dbReference type="Pfam" id="PF01520">
    <property type="entry name" value="Amidase_3"/>
    <property type="match status" value="1"/>
</dbReference>
<dbReference type="RefSeq" id="WP_107584304.1">
    <property type="nucleotide sequence ID" value="NZ_PZJJ01000007.1"/>
</dbReference>
<dbReference type="Pfam" id="PF01471">
    <property type="entry name" value="PG_binding_1"/>
    <property type="match status" value="6"/>
</dbReference>
<dbReference type="SUPFAM" id="SSF47090">
    <property type="entry name" value="PGBD-like"/>
    <property type="match status" value="6"/>
</dbReference>
<dbReference type="Proteomes" id="UP000240509">
    <property type="component" value="Unassembled WGS sequence"/>
</dbReference>
<dbReference type="PROSITE" id="PS51781">
    <property type="entry name" value="SH3B"/>
    <property type="match status" value="2"/>
</dbReference>
<dbReference type="InterPro" id="IPR002477">
    <property type="entry name" value="Peptidoglycan-bd-like"/>
</dbReference>
<dbReference type="OrthoDB" id="363232at2"/>
<dbReference type="InterPro" id="IPR036366">
    <property type="entry name" value="PGBDSf"/>
</dbReference>
<sequence length="1097" mass="118510">MKKHLAKNTGITGLASLLFMTSALPASAGSAEDVLNDLFPEKETAEAEISPALFNQQLEEELHLSFEKTPDDDALALLDEDGLLGEMKLEEEEKGFNWSFELLEDEEIIELDLEDGRYFIGSLEDPDITYGSFIHLSEQPKLDIEDETLSGTAASPLEDYGLSAQNLELTMDSKALEEVEELHIEIAEDGTFSIELPEITEDTEFIFQLLDPAGNKTETALELSAESTDEENAVNEDENSEEHAVEENSSENSSEENAVNEDENSEEHAVEEDSSENSSEENAVNEDENSEEHAVEEDSSEEKASFSSFSTFSTFTADNDSTYTYIGDFYNGASGEYIRDLKLDLTNLGFGNFPSSPSDRFGPVTMGVVEDFQRAFGLKVDGLPTNEMLDMMKAELNGDLKALSQTSTSIGEFYDGASGEYIRSLKHDLTNLGFGNFPSSPSDRFGPVTMGVVEDFQKAYGLETTGLPTETMLTLIAEELEGSFYNGASGDYIRDLKHDLTNLGFGNFPSSPSDRFGPVTMGVVEDFQRAHGLSVTGIPDQRTLDAVTQALTTAFYDGASGEHIRDLKHDLTNLGFGNFPSSPSDRFGPVTMGVVEDFQRAHGLSVTGIPDQRTLDAVAQALTTAFYDGASGEHIRDLKINLTNLGFGNFPSSPSNKFGPVTMGVVEDFQLAYTLPATGIPDQFVLDTITEALKTAFYEGASGDHVRELKRDLADLGYGNFSSTPSASYDAATVQAVRAFQSANGLTVNGIADDSTLETLSKLLNEAAMTGVVTATALNVRSGPSTSYGIVGSIANGTVVTIVGEQSGWYRIIFNGGTAFVSGSLINTSSTPDPGSDFNGPNQIAYTNGTSLNVRSGPGSGHRVLDNLGSNTRVEVLSTHSSGSANSWHQIRYDGNKTGYVSAGYVQFASKSSAGSGPLAGRTVVLDAGHGGHDPGAVSGSLREKDIVLDVSLRAEELLRAAGAEVIMVRRTDIFFSLSQRAFVANRSGADAFLSIHTNAFNGAAHGTETFWNNRFQANNSQRLANHMQNHTVAKMGTRYRRVDQANFTVISSTQIPSALLEIAFTDHPTDGNKLRQNSYRELAAEAIRDAFIDYFN</sequence>
<dbReference type="GO" id="GO:0008745">
    <property type="term" value="F:N-acetylmuramoyl-L-alanine amidase activity"/>
    <property type="evidence" value="ECO:0007669"/>
    <property type="project" value="InterPro"/>
</dbReference>
<evidence type="ECO:0000256" key="3">
    <source>
        <dbReference type="SAM" id="MobiDB-lite"/>
    </source>
</evidence>
<evidence type="ECO:0000256" key="1">
    <source>
        <dbReference type="ARBA" id="ARBA00022801"/>
    </source>
</evidence>
<feature type="compositionally biased region" description="Acidic residues" evidence="3">
    <location>
        <begin position="258"/>
        <end position="300"/>
    </location>
</feature>
<dbReference type="AlphaFoldDB" id="A0A2T4U7M3"/>
<dbReference type="InterPro" id="IPR036365">
    <property type="entry name" value="PGBD-like_sf"/>
</dbReference>
<evidence type="ECO:0000313" key="7">
    <source>
        <dbReference type="Proteomes" id="UP000240509"/>
    </source>
</evidence>
<evidence type="ECO:0000256" key="4">
    <source>
        <dbReference type="SAM" id="SignalP"/>
    </source>
</evidence>
<feature type="signal peptide" evidence="4">
    <location>
        <begin position="1"/>
        <end position="28"/>
    </location>
</feature>
<dbReference type="Gene3D" id="2.30.30.40">
    <property type="entry name" value="SH3 Domains"/>
    <property type="match status" value="2"/>
</dbReference>
<protein>
    <recommendedName>
        <fullName evidence="5">SH3b domain-containing protein</fullName>
    </recommendedName>
</protein>
<dbReference type="InterPro" id="IPR003646">
    <property type="entry name" value="SH3-like_bac-type"/>
</dbReference>
<keyword evidence="1" id="KW-0378">Hydrolase</keyword>
<dbReference type="PANTHER" id="PTHR30404">
    <property type="entry name" value="N-ACETYLMURAMOYL-L-ALANINE AMIDASE"/>
    <property type="match status" value="1"/>
</dbReference>
<evidence type="ECO:0000259" key="5">
    <source>
        <dbReference type="PROSITE" id="PS51781"/>
    </source>
</evidence>
<keyword evidence="2" id="KW-0961">Cell wall biogenesis/degradation</keyword>
<dbReference type="GO" id="GO:0009253">
    <property type="term" value="P:peptidoglycan catabolic process"/>
    <property type="evidence" value="ECO:0007669"/>
    <property type="project" value="InterPro"/>
</dbReference>
<evidence type="ECO:0000256" key="2">
    <source>
        <dbReference type="ARBA" id="ARBA00023316"/>
    </source>
</evidence>
<keyword evidence="4" id="KW-0732">Signal</keyword>
<dbReference type="Gene3D" id="1.10.101.10">
    <property type="entry name" value="PGBD-like superfamily/PGBD"/>
    <property type="match status" value="6"/>
</dbReference>
<dbReference type="InterPro" id="IPR050695">
    <property type="entry name" value="N-acetylmuramoyl_amidase_3"/>
</dbReference>
<feature type="chain" id="PRO_5015525713" description="SH3b domain-containing protein" evidence="4">
    <location>
        <begin position="29"/>
        <end position="1097"/>
    </location>
</feature>
<evidence type="ECO:0000313" key="6">
    <source>
        <dbReference type="EMBL" id="PTL39400.1"/>
    </source>
</evidence>
<feature type="domain" description="SH3b" evidence="5">
    <location>
        <begin position="768"/>
        <end position="829"/>
    </location>
</feature>
<dbReference type="GO" id="GO:0030288">
    <property type="term" value="C:outer membrane-bounded periplasmic space"/>
    <property type="evidence" value="ECO:0007669"/>
    <property type="project" value="TreeGrafter"/>
</dbReference>
<feature type="region of interest" description="Disordered" evidence="3">
    <location>
        <begin position="218"/>
        <end position="307"/>
    </location>
</feature>
<reference evidence="6 7" key="1">
    <citation type="submission" date="2018-03" db="EMBL/GenBank/DDBJ databases">
        <title>Alkalicoccus saliphilus sp. nov., isolated from a mineral pool.</title>
        <authorList>
            <person name="Zhao B."/>
        </authorList>
    </citation>
    <scope>NUCLEOTIDE SEQUENCE [LARGE SCALE GENOMIC DNA]</scope>
    <source>
        <strain evidence="6 7">6AG</strain>
    </source>
</reference>
<dbReference type="CDD" id="cd02696">
    <property type="entry name" value="MurNAc-LAA"/>
    <property type="match status" value="1"/>
</dbReference>
<dbReference type="InterPro" id="IPR002508">
    <property type="entry name" value="MurNAc-LAA_cat"/>
</dbReference>
<dbReference type="GO" id="GO:0071555">
    <property type="term" value="P:cell wall organization"/>
    <property type="evidence" value="ECO:0007669"/>
    <property type="project" value="UniProtKB-KW"/>
</dbReference>
<dbReference type="Gene3D" id="3.40.630.40">
    <property type="entry name" value="Zn-dependent exopeptidases"/>
    <property type="match status" value="1"/>
</dbReference>
<dbReference type="PANTHER" id="PTHR30404:SF0">
    <property type="entry name" value="N-ACETYLMURAMOYL-L-ALANINE AMIDASE AMIC"/>
    <property type="match status" value="1"/>
</dbReference>
<name>A0A2T4U7M3_9BACI</name>
<accession>A0A2T4U7M3</accession>
<feature type="compositionally biased region" description="Acidic residues" evidence="3">
    <location>
        <begin position="227"/>
        <end position="240"/>
    </location>
</feature>
<organism evidence="6 7">
    <name type="scientific">Alkalicoccus saliphilus</name>
    <dbReference type="NCBI Taxonomy" id="200989"/>
    <lineage>
        <taxon>Bacteria</taxon>
        <taxon>Bacillati</taxon>
        <taxon>Bacillota</taxon>
        <taxon>Bacilli</taxon>
        <taxon>Bacillales</taxon>
        <taxon>Bacillaceae</taxon>
        <taxon>Alkalicoccus</taxon>
    </lineage>
</organism>
<dbReference type="EMBL" id="PZJJ01000007">
    <property type="protein sequence ID" value="PTL39400.1"/>
    <property type="molecule type" value="Genomic_DNA"/>
</dbReference>
<dbReference type="SUPFAM" id="SSF53187">
    <property type="entry name" value="Zn-dependent exopeptidases"/>
    <property type="match status" value="1"/>
</dbReference>
<dbReference type="Pfam" id="PF08239">
    <property type="entry name" value="SH3_3"/>
    <property type="match status" value="2"/>
</dbReference>
<proteinExistence type="predicted"/>
<dbReference type="SMART" id="SM00646">
    <property type="entry name" value="Ami_3"/>
    <property type="match status" value="1"/>
</dbReference>
<dbReference type="SMART" id="SM00287">
    <property type="entry name" value="SH3b"/>
    <property type="match status" value="2"/>
</dbReference>